<gene>
    <name evidence="1" type="ORF">CAEBREN_07316</name>
</gene>
<sequence>MNFLLTKRRLRPSLSTLPC</sequence>
<name>G0MXW4_CAEBE</name>
<evidence type="ECO:0000313" key="2">
    <source>
        <dbReference type="Proteomes" id="UP000008068"/>
    </source>
</evidence>
<proteinExistence type="predicted"/>
<keyword evidence="2" id="KW-1185">Reference proteome</keyword>
<dbReference type="AlphaFoldDB" id="G0MXW4"/>
<dbReference type="InParanoid" id="G0MXW4"/>
<reference evidence="2" key="1">
    <citation type="submission" date="2011-07" db="EMBL/GenBank/DDBJ databases">
        <authorList>
            <consortium name="Caenorhabditis brenneri Sequencing and Analysis Consortium"/>
            <person name="Wilson R.K."/>
        </authorList>
    </citation>
    <scope>NUCLEOTIDE SEQUENCE [LARGE SCALE GENOMIC DNA]</scope>
    <source>
        <strain evidence="2">PB2801</strain>
    </source>
</reference>
<accession>G0MXW4</accession>
<dbReference type="EMBL" id="GL379819">
    <property type="protein sequence ID" value="EGT47053.1"/>
    <property type="molecule type" value="Genomic_DNA"/>
</dbReference>
<protein>
    <submittedName>
        <fullName evidence="1">Uncharacterized protein</fullName>
    </submittedName>
</protein>
<evidence type="ECO:0000313" key="1">
    <source>
        <dbReference type="EMBL" id="EGT47053.1"/>
    </source>
</evidence>
<organism evidence="2">
    <name type="scientific">Caenorhabditis brenneri</name>
    <name type="common">Nematode worm</name>
    <dbReference type="NCBI Taxonomy" id="135651"/>
    <lineage>
        <taxon>Eukaryota</taxon>
        <taxon>Metazoa</taxon>
        <taxon>Ecdysozoa</taxon>
        <taxon>Nematoda</taxon>
        <taxon>Chromadorea</taxon>
        <taxon>Rhabditida</taxon>
        <taxon>Rhabditina</taxon>
        <taxon>Rhabditomorpha</taxon>
        <taxon>Rhabditoidea</taxon>
        <taxon>Rhabditidae</taxon>
        <taxon>Peloderinae</taxon>
        <taxon>Caenorhabditis</taxon>
    </lineage>
</organism>
<dbReference type="Proteomes" id="UP000008068">
    <property type="component" value="Unassembled WGS sequence"/>
</dbReference>